<gene>
    <name evidence="3" type="ORF">g.8166</name>
    <name evidence="5" type="ORF">g.8168</name>
    <name evidence="4" type="ORF">g.8170</name>
</gene>
<dbReference type="AlphaFoldDB" id="A0A1E1WJ26"/>
<evidence type="ECO:0000313" key="3">
    <source>
        <dbReference type="EMBL" id="JAT86897.1"/>
    </source>
</evidence>
<evidence type="ECO:0000313" key="5">
    <source>
        <dbReference type="EMBL" id="JAT90945.1"/>
    </source>
</evidence>
<dbReference type="EMBL" id="GDQN01000109">
    <property type="protein sequence ID" value="JAT90945.1"/>
    <property type="molecule type" value="Transcribed_RNA"/>
</dbReference>
<feature type="compositionally biased region" description="Basic and acidic residues" evidence="2">
    <location>
        <begin position="102"/>
        <end position="122"/>
    </location>
</feature>
<evidence type="ECO:0000256" key="1">
    <source>
        <dbReference type="ARBA" id="ARBA00008315"/>
    </source>
</evidence>
<evidence type="ECO:0008006" key="6">
    <source>
        <dbReference type="Google" id="ProtNLM"/>
    </source>
</evidence>
<dbReference type="Pfam" id="PF13879">
    <property type="entry name" value="Hmw_CFAP97"/>
    <property type="match status" value="1"/>
</dbReference>
<evidence type="ECO:0000256" key="2">
    <source>
        <dbReference type="SAM" id="MobiDB-lite"/>
    </source>
</evidence>
<feature type="compositionally biased region" description="Low complexity" evidence="2">
    <location>
        <begin position="123"/>
        <end position="158"/>
    </location>
</feature>
<comment type="similarity">
    <text evidence="1">Belongs to the CFAP97 family.</text>
</comment>
<feature type="region of interest" description="Disordered" evidence="2">
    <location>
        <begin position="1"/>
        <end position="36"/>
    </location>
</feature>
<name>A0A1E1WJ26_PECGO</name>
<dbReference type="GO" id="GO:0007283">
    <property type="term" value="P:spermatogenesis"/>
    <property type="evidence" value="ECO:0007669"/>
    <property type="project" value="TreeGrafter"/>
</dbReference>
<feature type="compositionally biased region" description="Acidic residues" evidence="2">
    <location>
        <begin position="83"/>
        <end position="97"/>
    </location>
</feature>
<protein>
    <recommendedName>
        <fullName evidence="6">Cilia- and flagella-associated protein 97</fullName>
    </recommendedName>
</protein>
<sequence>MSSRRESKVEQTYIDTEYSSGDSNKMKCKQRYQEENNNELAVDELSKDLQMGCIVDAVKRPPNICVETCVYEESDSDVSNNEAVEEDAYSDEFEDYNSDGNDSIKMESKSAKSETVRQDEKPSSSVKLSKSHSFMSSKPNGSVSGKSGMSGKSSTQGSLSVPRSRRINMSFSNERLREIERHNHILLNKILSARNHKKSSIPPAEPPVAKRPQPAAAMRRKKQQREIDHENMILLRKIQRAKSTSCSLRR</sequence>
<feature type="compositionally biased region" description="Polar residues" evidence="2">
    <location>
        <begin position="13"/>
        <end position="23"/>
    </location>
</feature>
<reference evidence="3" key="1">
    <citation type="submission" date="2015-09" db="EMBL/GenBank/DDBJ databases">
        <title>De novo assembly of Pectinophora gossypiella (Pink Bollworm) gut transcriptome.</title>
        <authorList>
            <person name="Tassone E.E."/>
        </authorList>
    </citation>
    <scope>NUCLEOTIDE SEQUENCE</scope>
</reference>
<dbReference type="PANTHER" id="PTHR23035">
    <property type="entry name" value="CILIA- AND FLAGELLA-ASSOCIATED PROTEIN 97-RELATED"/>
    <property type="match status" value="1"/>
</dbReference>
<dbReference type="OrthoDB" id="515313at2759"/>
<dbReference type="EMBL" id="GDQN01004157">
    <property type="protein sequence ID" value="JAT86897.1"/>
    <property type="molecule type" value="Transcribed_RNA"/>
</dbReference>
<proteinExistence type="inferred from homology"/>
<feature type="region of interest" description="Disordered" evidence="2">
    <location>
        <begin position="71"/>
        <end position="166"/>
    </location>
</feature>
<organism evidence="3">
    <name type="scientific">Pectinophora gossypiella</name>
    <name type="common">Cotton pink bollworm</name>
    <name type="synonym">Depressaria gossypiella</name>
    <dbReference type="NCBI Taxonomy" id="13191"/>
    <lineage>
        <taxon>Eukaryota</taxon>
        <taxon>Metazoa</taxon>
        <taxon>Ecdysozoa</taxon>
        <taxon>Arthropoda</taxon>
        <taxon>Hexapoda</taxon>
        <taxon>Insecta</taxon>
        <taxon>Pterygota</taxon>
        <taxon>Neoptera</taxon>
        <taxon>Endopterygota</taxon>
        <taxon>Lepidoptera</taxon>
        <taxon>Glossata</taxon>
        <taxon>Ditrysia</taxon>
        <taxon>Gelechioidea</taxon>
        <taxon>Gelechiidae</taxon>
        <taxon>Apatetrinae</taxon>
        <taxon>Pectinophora</taxon>
    </lineage>
</organism>
<dbReference type="InterPro" id="IPR038791">
    <property type="entry name" value="Cfap97/Hemingway"/>
</dbReference>
<accession>A0A1E1WJ26</accession>
<dbReference type="InterPro" id="IPR029488">
    <property type="entry name" value="Hmw/CFAP97"/>
</dbReference>
<feature type="region of interest" description="Disordered" evidence="2">
    <location>
        <begin position="197"/>
        <end position="227"/>
    </location>
</feature>
<evidence type="ECO:0000313" key="4">
    <source>
        <dbReference type="EMBL" id="JAT88509.1"/>
    </source>
</evidence>
<dbReference type="PANTHER" id="PTHR23035:SF1">
    <property type="entry name" value="CILIA- AND FLAGELLA-ASSOCIATED PROTEIN 97"/>
    <property type="match status" value="1"/>
</dbReference>
<dbReference type="EMBL" id="GDQN01002545">
    <property type="protein sequence ID" value="JAT88509.1"/>
    <property type="molecule type" value="Transcribed_RNA"/>
</dbReference>